<feature type="compositionally biased region" description="Low complexity" evidence="1">
    <location>
        <begin position="208"/>
        <end position="233"/>
    </location>
</feature>
<feature type="compositionally biased region" description="Gly residues" evidence="1">
    <location>
        <begin position="126"/>
        <end position="135"/>
    </location>
</feature>
<feature type="compositionally biased region" description="Low complexity" evidence="1">
    <location>
        <begin position="29"/>
        <end position="40"/>
    </location>
</feature>
<comment type="caution">
    <text evidence="2">The sequence shown here is derived from an EMBL/GenBank/DDBJ whole genome shotgun (WGS) entry which is preliminary data.</text>
</comment>
<feature type="region of interest" description="Disordered" evidence="1">
    <location>
        <begin position="29"/>
        <end position="83"/>
    </location>
</feature>
<gene>
    <name evidence="2" type="ORF">J1605_021063</name>
</gene>
<sequence length="249" mass="25790">MCAQHLVNCNVTKIPVPMQEWLQLRIHLPPGASPGSAGSSRTKTRAGGGRAEPQKVVPTTPSPMLFDVASRPPRGGPKGPARERIPLECAAGRPFPSRPPLLAPHVSRGLPAEAVRTAPAPFLKCPGGGAEGGGSPARRETSAATHEGGRRHIPAPLRERKRLNEELRGGSGAPGEEAAAWKQTLASREPRAERRGREGGSGGGGARGALTGPFLSSLSGKLGSMSVQTCRCGGRPGSSPPPLRAAPRR</sequence>
<feature type="region of interest" description="Disordered" evidence="1">
    <location>
        <begin position="124"/>
        <end position="249"/>
    </location>
</feature>
<accession>A0AB34HKA9</accession>
<feature type="compositionally biased region" description="Pro residues" evidence="1">
    <location>
        <begin position="238"/>
        <end position="249"/>
    </location>
</feature>
<dbReference type="AlphaFoldDB" id="A0AB34HKA9"/>
<proteinExistence type="predicted"/>
<dbReference type="Proteomes" id="UP001159641">
    <property type="component" value="Unassembled WGS sequence"/>
</dbReference>
<organism evidence="2 3">
    <name type="scientific">Eschrichtius robustus</name>
    <name type="common">California gray whale</name>
    <name type="synonym">Eschrichtius gibbosus</name>
    <dbReference type="NCBI Taxonomy" id="9764"/>
    <lineage>
        <taxon>Eukaryota</taxon>
        <taxon>Metazoa</taxon>
        <taxon>Chordata</taxon>
        <taxon>Craniata</taxon>
        <taxon>Vertebrata</taxon>
        <taxon>Euteleostomi</taxon>
        <taxon>Mammalia</taxon>
        <taxon>Eutheria</taxon>
        <taxon>Laurasiatheria</taxon>
        <taxon>Artiodactyla</taxon>
        <taxon>Whippomorpha</taxon>
        <taxon>Cetacea</taxon>
        <taxon>Mysticeti</taxon>
        <taxon>Eschrichtiidae</taxon>
        <taxon>Eschrichtius</taxon>
    </lineage>
</organism>
<dbReference type="EMBL" id="JAIQCJ010001324">
    <property type="protein sequence ID" value="KAJ8790969.1"/>
    <property type="molecule type" value="Genomic_DNA"/>
</dbReference>
<feature type="compositionally biased region" description="Basic and acidic residues" evidence="1">
    <location>
        <begin position="188"/>
        <end position="198"/>
    </location>
</feature>
<keyword evidence="3" id="KW-1185">Reference proteome</keyword>
<name>A0AB34HKA9_ESCRO</name>
<reference evidence="2 3" key="1">
    <citation type="submission" date="2022-11" db="EMBL/GenBank/DDBJ databases">
        <title>Whole genome sequence of Eschrichtius robustus ER-17-0199.</title>
        <authorList>
            <person name="Bruniche-Olsen A."/>
            <person name="Black A.N."/>
            <person name="Fields C.J."/>
            <person name="Walden K."/>
            <person name="Dewoody J.A."/>
        </authorList>
    </citation>
    <scope>NUCLEOTIDE SEQUENCE [LARGE SCALE GENOMIC DNA]</scope>
    <source>
        <strain evidence="2">ER-17-0199</strain>
        <tissue evidence="2">Blubber</tissue>
    </source>
</reference>
<protein>
    <submittedName>
        <fullName evidence="2">Uncharacterized protein</fullName>
    </submittedName>
</protein>
<evidence type="ECO:0000256" key="1">
    <source>
        <dbReference type="SAM" id="MobiDB-lite"/>
    </source>
</evidence>
<evidence type="ECO:0000313" key="3">
    <source>
        <dbReference type="Proteomes" id="UP001159641"/>
    </source>
</evidence>
<evidence type="ECO:0000313" key="2">
    <source>
        <dbReference type="EMBL" id="KAJ8790969.1"/>
    </source>
</evidence>